<dbReference type="EMBL" id="FNFO01000008">
    <property type="protein sequence ID" value="SDL75765.1"/>
    <property type="molecule type" value="Genomic_DNA"/>
</dbReference>
<proteinExistence type="predicted"/>
<keyword evidence="1" id="KW-0175">Coiled coil</keyword>
<feature type="transmembrane region" description="Helical" evidence="2">
    <location>
        <begin position="27"/>
        <end position="47"/>
    </location>
</feature>
<dbReference type="Pfam" id="PF22827">
    <property type="entry name" value="GldL_N"/>
    <property type="match status" value="1"/>
</dbReference>
<feature type="coiled-coil region" evidence="1">
    <location>
        <begin position="232"/>
        <end position="266"/>
    </location>
</feature>
<evidence type="ECO:0000313" key="5">
    <source>
        <dbReference type="Proteomes" id="UP000198510"/>
    </source>
</evidence>
<evidence type="ECO:0000256" key="1">
    <source>
        <dbReference type="SAM" id="Coils"/>
    </source>
</evidence>
<dbReference type="Proteomes" id="UP000198510">
    <property type="component" value="Unassembled WGS sequence"/>
</dbReference>
<dbReference type="RefSeq" id="WP_089684832.1">
    <property type="nucleotide sequence ID" value="NZ_FNFO01000008.1"/>
</dbReference>
<feature type="transmembrane region" description="Helical" evidence="2">
    <location>
        <begin position="53"/>
        <end position="74"/>
    </location>
</feature>
<keyword evidence="2" id="KW-0472">Membrane</keyword>
<reference evidence="4 5" key="1">
    <citation type="submission" date="2016-10" db="EMBL/GenBank/DDBJ databases">
        <authorList>
            <person name="de Groot N.N."/>
        </authorList>
    </citation>
    <scope>NUCLEOTIDE SEQUENCE [LARGE SCALE GENOMIC DNA]</scope>
    <source>
        <strain evidence="4 5">DSM 25186</strain>
    </source>
</reference>
<protein>
    <submittedName>
        <fullName evidence="4">Gliding motility-associated protein GldL</fullName>
    </submittedName>
</protein>
<accession>A0A1G9MQ49</accession>
<dbReference type="AlphaFoldDB" id="A0A1G9MQ49"/>
<organism evidence="4 5">
    <name type="scientific">Catalinimonas alkaloidigena</name>
    <dbReference type="NCBI Taxonomy" id="1075417"/>
    <lineage>
        <taxon>Bacteria</taxon>
        <taxon>Pseudomonadati</taxon>
        <taxon>Bacteroidota</taxon>
        <taxon>Cytophagia</taxon>
        <taxon>Cytophagales</taxon>
        <taxon>Catalimonadaceae</taxon>
        <taxon>Catalinimonas</taxon>
    </lineage>
</organism>
<keyword evidence="2" id="KW-1133">Transmembrane helix</keyword>
<evidence type="ECO:0000313" key="4">
    <source>
        <dbReference type="EMBL" id="SDL75765.1"/>
    </source>
</evidence>
<dbReference type="InterPro" id="IPR019852">
    <property type="entry name" value="Motility-assoc_prot_GldL"/>
</dbReference>
<evidence type="ECO:0000256" key="2">
    <source>
        <dbReference type="SAM" id="Phobius"/>
    </source>
</evidence>
<sequence>MSTKKVVKPKGKGAPKASFRDVFYEKYAPIATGLGAAVVIVGALFKIQHWPGGSPILTAGLATEACLFVMFAFAPQHKDPDWTRVYPQLGDDYEGAIGETEQPGKGLTKKLDTMLADARVDDQLIQSLGNSFRGLSENVSKLSHIGDAAVATNEYAQNAKVAAKSLQEMNKSYGATVDAMSSMATASDDAKKYHTQVQTVTKNLGALNAVYEMELQDTNNHLKALNKFYGNISAAMENVNEATKDTQQFKAEMSKLTNNLSSLNNVYGNMLTAMKG</sequence>
<dbReference type="NCBIfam" id="TIGR03513">
    <property type="entry name" value="GldL_gliding"/>
    <property type="match status" value="1"/>
</dbReference>
<dbReference type="InterPro" id="IPR055087">
    <property type="entry name" value="GldL-like_N"/>
</dbReference>
<dbReference type="OrthoDB" id="1466660at2"/>
<keyword evidence="5" id="KW-1185">Reference proteome</keyword>
<evidence type="ECO:0000259" key="3">
    <source>
        <dbReference type="Pfam" id="PF22827"/>
    </source>
</evidence>
<name>A0A1G9MQ49_9BACT</name>
<keyword evidence="2" id="KW-0812">Transmembrane</keyword>
<feature type="domain" description="Gliding motility protein GldL-like N-terminal" evidence="3">
    <location>
        <begin position="32"/>
        <end position="91"/>
    </location>
</feature>
<dbReference type="STRING" id="1075417.SAMN05421823_10838"/>
<gene>
    <name evidence="4" type="ORF">SAMN05421823_10838</name>
</gene>